<accession>A0AB39JBV1</accession>
<reference evidence="1" key="1">
    <citation type="submission" date="2024-03" db="EMBL/GenBank/DDBJ databases">
        <title>Eukaryotic viruses encode the ribosomal protein eL40.</title>
        <authorList>
            <person name="Thomy J."/>
            <person name="Schvarcz C.R."/>
            <person name="McBeain K.A."/>
            <person name="Edwards K.F."/>
            <person name="Steward G.F."/>
        </authorList>
    </citation>
    <scope>NUCLEOTIDE SEQUENCE</scope>
    <source>
        <strain evidence="1">FloV-SA2</strain>
    </source>
</reference>
<sequence>MNFSFRNNIWKGAENQRSIVIPKNSRPFTNLDSNDNNNLGRTVGKANPIKHWRKQLYPYYQTKSSKQISIDSFNDPATSVTQDYNVDATEECSKNAALLTENINILAEYNGIKITPNTDDSQTSIKCIGGTNHITRAASTNIKSNYYTNHKSYLDAKCKSYYANSNLGEKIDDNTYNSSKCSSTHMKCNKPIVYKPSNQVFKEQGAVSASTNILRKKNNAITNNSASLKSAYGKTVVAKSTTNTGYHIIFKKGNLNNNNDCKQVFQDYPCS</sequence>
<gene>
    <name evidence="1" type="ORF">FloV-SA2_00308</name>
</gene>
<organism evidence="1">
    <name type="scientific">Florenciella sp. virus SA2</name>
    <dbReference type="NCBI Taxonomy" id="3240092"/>
    <lineage>
        <taxon>Viruses</taxon>
    </lineage>
</organism>
<protein>
    <submittedName>
        <fullName evidence="1">Uncharacterized protein</fullName>
    </submittedName>
</protein>
<name>A0AB39JBV1_9VIRU</name>
<proteinExistence type="predicted"/>
<evidence type="ECO:0000313" key="1">
    <source>
        <dbReference type="EMBL" id="XDO02127.1"/>
    </source>
</evidence>
<dbReference type="EMBL" id="PP542043">
    <property type="protein sequence ID" value="XDO02127.1"/>
    <property type="molecule type" value="Genomic_DNA"/>
</dbReference>